<dbReference type="GO" id="GO:0070042">
    <property type="term" value="F:rRNA (uridine-N3-)-methyltransferase activity"/>
    <property type="evidence" value="ECO:0007669"/>
    <property type="project" value="TreeGrafter"/>
</dbReference>
<comment type="similarity">
    <text evidence="2 10">Belongs to the RNA methyltransferase RsmE family.</text>
</comment>
<evidence type="ECO:0000256" key="9">
    <source>
        <dbReference type="ARBA" id="ARBA00047944"/>
    </source>
</evidence>
<evidence type="ECO:0000256" key="4">
    <source>
        <dbReference type="ARBA" id="ARBA00022552"/>
    </source>
</evidence>
<dbReference type="GO" id="GO:0005737">
    <property type="term" value="C:cytoplasm"/>
    <property type="evidence" value="ECO:0007669"/>
    <property type="project" value="UniProtKB-SubCell"/>
</dbReference>
<evidence type="ECO:0000313" key="13">
    <source>
        <dbReference type="EMBL" id="QDT52843.1"/>
    </source>
</evidence>
<evidence type="ECO:0000259" key="11">
    <source>
        <dbReference type="Pfam" id="PF04452"/>
    </source>
</evidence>
<name>A0A517S9P8_9PLAN</name>
<evidence type="ECO:0000256" key="10">
    <source>
        <dbReference type="PIRNR" id="PIRNR015601"/>
    </source>
</evidence>
<comment type="catalytic activity">
    <reaction evidence="9 10">
        <text>uridine(1498) in 16S rRNA + S-adenosyl-L-methionine = N(3)-methyluridine(1498) in 16S rRNA + S-adenosyl-L-homocysteine + H(+)</text>
        <dbReference type="Rhea" id="RHEA:42920"/>
        <dbReference type="Rhea" id="RHEA-COMP:10283"/>
        <dbReference type="Rhea" id="RHEA-COMP:10284"/>
        <dbReference type="ChEBI" id="CHEBI:15378"/>
        <dbReference type="ChEBI" id="CHEBI:57856"/>
        <dbReference type="ChEBI" id="CHEBI:59789"/>
        <dbReference type="ChEBI" id="CHEBI:65315"/>
        <dbReference type="ChEBI" id="CHEBI:74502"/>
        <dbReference type="EC" id="2.1.1.193"/>
    </reaction>
</comment>
<dbReference type="EMBL" id="CP036271">
    <property type="protein sequence ID" value="QDT52843.1"/>
    <property type="molecule type" value="Genomic_DNA"/>
</dbReference>
<dbReference type="InterPro" id="IPR029026">
    <property type="entry name" value="tRNA_m1G_MTases_N"/>
</dbReference>
<gene>
    <name evidence="13" type="primary">rsmE</name>
    <name evidence="13" type="ORF">Pan44_08560</name>
</gene>
<evidence type="ECO:0000256" key="6">
    <source>
        <dbReference type="ARBA" id="ARBA00022679"/>
    </source>
</evidence>
<dbReference type="InterPro" id="IPR029028">
    <property type="entry name" value="Alpha/beta_knot_MTases"/>
</dbReference>
<dbReference type="CDD" id="cd18084">
    <property type="entry name" value="RsmE-like"/>
    <property type="match status" value="1"/>
</dbReference>
<evidence type="ECO:0000256" key="8">
    <source>
        <dbReference type="ARBA" id="ARBA00025699"/>
    </source>
</evidence>
<dbReference type="Gene3D" id="3.40.1280.10">
    <property type="match status" value="1"/>
</dbReference>
<keyword evidence="14" id="KW-1185">Reference proteome</keyword>
<evidence type="ECO:0000256" key="2">
    <source>
        <dbReference type="ARBA" id="ARBA00005528"/>
    </source>
</evidence>
<evidence type="ECO:0000256" key="1">
    <source>
        <dbReference type="ARBA" id="ARBA00004496"/>
    </source>
</evidence>
<evidence type="ECO:0000256" key="3">
    <source>
        <dbReference type="ARBA" id="ARBA00022490"/>
    </source>
</evidence>
<dbReference type="InterPro" id="IPR046887">
    <property type="entry name" value="RsmE_PUA-like"/>
</dbReference>
<dbReference type="PANTHER" id="PTHR30027">
    <property type="entry name" value="RIBOSOMAL RNA SMALL SUBUNIT METHYLTRANSFERASE E"/>
    <property type="match status" value="1"/>
</dbReference>
<dbReference type="OrthoDB" id="9815641at2"/>
<evidence type="ECO:0000256" key="5">
    <source>
        <dbReference type="ARBA" id="ARBA00022603"/>
    </source>
</evidence>
<dbReference type="PANTHER" id="PTHR30027:SF3">
    <property type="entry name" value="16S RRNA (URACIL(1498)-N(3))-METHYLTRANSFERASE"/>
    <property type="match status" value="1"/>
</dbReference>
<dbReference type="InterPro" id="IPR015947">
    <property type="entry name" value="PUA-like_sf"/>
</dbReference>
<dbReference type="EC" id="2.1.1.193" evidence="10"/>
<dbReference type="Pfam" id="PF20260">
    <property type="entry name" value="PUA_4"/>
    <property type="match status" value="1"/>
</dbReference>
<evidence type="ECO:0000313" key="14">
    <source>
        <dbReference type="Proteomes" id="UP000315700"/>
    </source>
</evidence>
<dbReference type="InterPro" id="IPR046886">
    <property type="entry name" value="RsmE_MTase_dom"/>
</dbReference>
<dbReference type="GO" id="GO:0070475">
    <property type="term" value="P:rRNA base methylation"/>
    <property type="evidence" value="ECO:0007669"/>
    <property type="project" value="TreeGrafter"/>
</dbReference>
<keyword evidence="3 10" id="KW-0963">Cytoplasm</keyword>
<dbReference type="PIRSF" id="PIRSF015601">
    <property type="entry name" value="MTase_slr0722"/>
    <property type="match status" value="1"/>
</dbReference>
<sequence>MDRFFCPTLSDGTTVTLTDEEFHHLAHVLRGKPGQQVELFDGQGRSVDAVVEKLNKRDAQLSLIGPHRQDSGARVSLVLGVACPKGDRLKWLVEKATELGVAEFVPLQCERSVVEPRETKLAKLEQTVLSACKQCRRNSLMRIGEPQALSDFLKKGPSWIAHPGGDPAGALVSSMSGTGSEFLTVRAAIGPEGGFTDAEVQEAVDRGGRLVSLGKNVLRVETAAVAFAALAAAAAGD</sequence>
<proteinExistence type="inferred from homology"/>
<dbReference type="InParanoid" id="A0A517S9P8"/>
<reference evidence="13 14" key="1">
    <citation type="submission" date="2019-02" db="EMBL/GenBank/DDBJ databases">
        <title>Deep-cultivation of Planctomycetes and their phenomic and genomic characterization uncovers novel biology.</title>
        <authorList>
            <person name="Wiegand S."/>
            <person name="Jogler M."/>
            <person name="Boedeker C."/>
            <person name="Pinto D."/>
            <person name="Vollmers J."/>
            <person name="Rivas-Marin E."/>
            <person name="Kohn T."/>
            <person name="Peeters S.H."/>
            <person name="Heuer A."/>
            <person name="Rast P."/>
            <person name="Oberbeckmann S."/>
            <person name="Bunk B."/>
            <person name="Jeske O."/>
            <person name="Meyerdierks A."/>
            <person name="Storesund J.E."/>
            <person name="Kallscheuer N."/>
            <person name="Luecker S."/>
            <person name="Lage O.M."/>
            <person name="Pohl T."/>
            <person name="Merkel B.J."/>
            <person name="Hornburger P."/>
            <person name="Mueller R.-W."/>
            <person name="Bruemmer F."/>
            <person name="Labrenz M."/>
            <person name="Spormann A.M."/>
            <person name="Op den Camp H."/>
            <person name="Overmann J."/>
            <person name="Amann R."/>
            <person name="Jetten M.S.M."/>
            <person name="Mascher T."/>
            <person name="Medema M.H."/>
            <person name="Devos D.P."/>
            <person name="Kaster A.-K."/>
            <person name="Ovreas L."/>
            <person name="Rohde M."/>
            <person name="Galperin M.Y."/>
            <person name="Jogler C."/>
        </authorList>
    </citation>
    <scope>NUCLEOTIDE SEQUENCE [LARGE SCALE GENOMIC DNA]</scope>
    <source>
        <strain evidence="13 14">Pan44</strain>
    </source>
</reference>
<dbReference type="InterPro" id="IPR006700">
    <property type="entry name" value="RsmE"/>
</dbReference>
<keyword evidence="4 10" id="KW-0698">rRNA processing</keyword>
<evidence type="ECO:0000256" key="7">
    <source>
        <dbReference type="ARBA" id="ARBA00022691"/>
    </source>
</evidence>
<comment type="subcellular location">
    <subcellularLocation>
        <location evidence="1 10">Cytoplasm</location>
    </subcellularLocation>
</comment>
<feature type="domain" description="Ribosomal RNA small subunit methyltransferase E PUA-like" evidence="12">
    <location>
        <begin position="17"/>
        <end position="63"/>
    </location>
</feature>
<comment type="function">
    <text evidence="8 10">Specifically methylates the N3 position of the uracil ring of uridine 1498 (m3U1498) in 16S rRNA. Acts on the fully assembled 30S ribosomal subunit.</text>
</comment>
<dbReference type="SUPFAM" id="SSF88697">
    <property type="entry name" value="PUA domain-like"/>
    <property type="match status" value="1"/>
</dbReference>
<dbReference type="NCBIfam" id="TIGR00046">
    <property type="entry name" value="RsmE family RNA methyltransferase"/>
    <property type="match status" value="1"/>
</dbReference>
<accession>A0A517S9P8</accession>
<dbReference type="Pfam" id="PF04452">
    <property type="entry name" value="Methyltrans_RNA"/>
    <property type="match status" value="1"/>
</dbReference>
<feature type="domain" description="Ribosomal RNA small subunit methyltransferase E methyltransferase" evidence="11">
    <location>
        <begin position="75"/>
        <end position="230"/>
    </location>
</feature>
<dbReference type="KEGG" id="ccos:Pan44_08560"/>
<protein>
    <recommendedName>
        <fullName evidence="10">Ribosomal RNA small subunit methyltransferase E</fullName>
        <ecNumber evidence="10">2.1.1.193</ecNumber>
    </recommendedName>
</protein>
<keyword evidence="7 10" id="KW-0949">S-adenosyl-L-methionine</keyword>
<dbReference type="SUPFAM" id="SSF75217">
    <property type="entry name" value="alpha/beta knot"/>
    <property type="match status" value="1"/>
</dbReference>
<dbReference type="RefSeq" id="WP_145027540.1">
    <property type="nucleotide sequence ID" value="NZ_CP036271.1"/>
</dbReference>
<evidence type="ECO:0000259" key="12">
    <source>
        <dbReference type="Pfam" id="PF20260"/>
    </source>
</evidence>
<dbReference type="FunCoup" id="A0A517S9P8">
    <property type="interactions" value="331"/>
</dbReference>
<dbReference type="AlphaFoldDB" id="A0A517S9P8"/>
<organism evidence="13 14">
    <name type="scientific">Caulifigura coniformis</name>
    <dbReference type="NCBI Taxonomy" id="2527983"/>
    <lineage>
        <taxon>Bacteria</taxon>
        <taxon>Pseudomonadati</taxon>
        <taxon>Planctomycetota</taxon>
        <taxon>Planctomycetia</taxon>
        <taxon>Planctomycetales</taxon>
        <taxon>Planctomycetaceae</taxon>
        <taxon>Caulifigura</taxon>
    </lineage>
</organism>
<keyword evidence="6 10" id="KW-0808">Transferase</keyword>
<keyword evidence="5 10" id="KW-0489">Methyltransferase</keyword>
<dbReference type="Proteomes" id="UP000315700">
    <property type="component" value="Chromosome"/>
</dbReference>